<name>A0ABQ6RFS5_9GAMM</name>
<dbReference type="EMBL" id="SEUJ01000074">
    <property type="protein sequence ID" value="KAA1152895.1"/>
    <property type="molecule type" value="Genomic_DNA"/>
</dbReference>
<evidence type="ECO:0000256" key="6">
    <source>
        <dbReference type="HAMAP-Rule" id="MF_01939"/>
    </source>
</evidence>
<dbReference type="NCBIfam" id="NF008455">
    <property type="entry name" value="PRK11320.1"/>
    <property type="match status" value="1"/>
</dbReference>
<evidence type="ECO:0000256" key="1">
    <source>
        <dbReference type="ARBA" id="ARBA00001946"/>
    </source>
</evidence>
<comment type="function">
    <text evidence="7">Catalyzes the thermodynamically favored C-C bond cleavage of (2R,3S)-2-methylisocitrate to yield pyruvate and succinate.</text>
</comment>
<gene>
    <name evidence="6 8" type="primary">prpB</name>
    <name evidence="8" type="ORF">EU509_14280</name>
</gene>
<evidence type="ECO:0000256" key="2">
    <source>
        <dbReference type="ARBA" id="ARBA00009282"/>
    </source>
</evidence>
<reference evidence="8 9" key="1">
    <citation type="submission" date="2019-01" db="EMBL/GenBank/DDBJ databases">
        <title>Genome sequences of marine Pseudoalteromonas species.</title>
        <authorList>
            <person name="Boraston A.B."/>
            <person name="Hehemann J.-H."/>
            <person name="Vickers C.J."/>
            <person name="Salama-Alber O."/>
            <person name="Abe K."/>
            <person name="Hettle A.J."/>
        </authorList>
    </citation>
    <scope>NUCLEOTIDE SEQUENCE [LARGE SCALE GENOMIC DNA]</scope>
    <source>
        <strain evidence="8 9">PS47</strain>
    </source>
</reference>
<dbReference type="PROSITE" id="PS00161">
    <property type="entry name" value="ISOCITRATE_LYASE"/>
    <property type="match status" value="1"/>
</dbReference>
<proteinExistence type="inferred from homology"/>
<dbReference type="Gene3D" id="3.20.20.60">
    <property type="entry name" value="Phosphoenolpyruvate-binding domains"/>
    <property type="match status" value="1"/>
</dbReference>
<dbReference type="CDD" id="cd00377">
    <property type="entry name" value="ICL_PEPM"/>
    <property type="match status" value="1"/>
</dbReference>
<feature type="binding site" evidence="6">
    <location>
        <begin position="206"/>
        <end position="208"/>
    </location>
    <ligand>
        <name>substrate</name>
    </ligand>
</feature>
<evidence type="ECO:0000256" key="4">
    <source>
        <dbReference type="ARBA" id="ARBA00022842"/>
    </source>
</evidence>
<organism evidence="8 9">
    <name type="scientific">Pseudoalteromonas fuliginea</name>
    <dbReference type="NCBI Taxonomy" id="1872678"/>
    <lineage>
        <taxon>Bacteria</taxon>
        <taxon>Pseudomonadati</taxon>
        <taxon>Pseudomonadota</taxon>
        <taxon>Gammaproteobacteria</taxon>
        <taxon>Alteromonadales</taxon>
        <taxon>Pseudoalteromonadaceae</taxon>
        <taxon>Pseudoalteromonas</taxon>
    </lineage>
</organism>
<comment type="similarity">
    <text evidence="2 6 7">Belongs to the isocitrate lyase/PEP mutase superfamily. Methylisocitrate lyase family.</text>
</comment>
<feature type="binding site" evidence="6">
    <location>
        <position position="266"/>
    </location>
    <ligand>
        <name>substrate</name>
    </ligand>
</feature>
<dbReference type="InterPro" id="IPR018523">
    <property type="entry name" value="Isocitrate_lyase_ph_CS"/>
</dbReference>
<feature type="binding site" evidence="6">
    <location>
        <position position="237"/>
    </location>
    <ligand>
        <name>substrate</name>
    </ligand>
</feature>
<comment type="function">
    <text evidence="6">Involved in the catabolism of short chain fatty acids (SCFA) via the 2-methylcitrate cycle (propionate degradation route). Catalyzes the thermodynamically favored C-C bond cleavage of (2R,3S)-2-methylisocitrate to yield pyruvate and succinate via an alpha-carboxy-carbanion intermediate.</text>
</comment>
<feature type="binding site" evidence="6">
    <location>
        <position position="154"/>
    </location>
    <ligand>
        <name>substrate</name>
    </ligand>
</feature>
<dbReference type="InterPro" id="IPR015813">
    <property type="entry name" value="Pyrv/PenolPyrv_kinase-like_dom"/>
</dbReference>
<evidence type="ECO:0000256" key="3">
    <source>
        <dbReference type="ARBA" id="ARBA00022723"/>
    </source>
</evidence>
<dbReference type="InterPro" id="IPR012695">
    <property type="entry name" value="PrpB"/>
</dbReference>
<dbReference type="Pfam" id="PF13714">
    <property type="entry name" value="PEP_mutase"/>
    <property type="match status" value="1"/>
</dbReference>
<keyword evidence="9" id="KW-1185">Reference proteome</keyword>
<dbReference type="InterPro" id="IPR040442">
    <property type="entry name" value="Pyrv_kinase-like_dom_sf"/>
</dbReference>
<feature type="binding site" evidence="6">
    <location>
        <begin position="42"/>
        <end position="44"/>
    </location>
    <ligand>
        <name>substrate</name>
    </ligand>
</feature>
<comment type="catalytic activity">
    <reaction evidence="6 7">
        <text>(2S,3R)-3-hydroxybutane-1,2,3-tricarboxylate = pyruvate + succinate</text>
        <dbReference type="Rhea" id="RHEA:16809"/>
        <dbReference type="ChEBI" id="CHEBI:15361"/>
        <dbReference type="ChEBI" id="CHEBI:30031"/>
        <dbReference type="ChEBI" id="CHEBI:57429"/>
        <dbReference type="EC" id="4.1.3.30"/>
    </reaction>
</comment>
<feature type="binding site" evidence="6">
    <location>
        <position position="84"/>
    </location>
    <ligand>
        <name>Mg(2+)</name>
        <dbReference type="ChEBI" id="CHEBI:18420"/>
    </ligand>
</feature>
<evidence type="ECO:0000256" key="7">
    <source>
        <dbReference type="RuleBase" id="RU361121"/>
    </source>
</evidence>
<dbReference type="NCBIfam" id="TIGR02317">
    <property type="entry name" value="prpB"/>
    <property type="match status" value="1"/>
</dbReference>
<dbReference type="HAMAP" id="MF_01939">
    <property type="entry name" value="PrpB"/>
    <property type="match status" value="1"/>
</dbReference>
<dbReference type="EC" id="4.1.3.30" evidence="6"/>
<feature type="binding site" evidence="6">
    <location>
        <position position="82"/>
    </location>
    <ligand>
        <name>Mg(2+)</name>
        <dbReference type="ChEBI" id="CHEBI:18420"/>
    </ligand>
</feature>
<dbReference type="PANTHER" id="PTHR42905:SF5">
    <property type="entry name" value="CARBOXYVINYL-CARBOXYPHOSPHONATE PHOSPHORYLMUTASE, CHLOROPLASTIC"/>
    <property type="match status" value="1"/>
</dbReference>
<accession>A0ABQ6RFS5</accession>
<keyword evidence="4 6" id="KW-0460">Magnesium</keyword>
<comment type="cofactor">
    <cofactor evidence="1 6">
        <name>Mg(2+)</name>
        <dbReference type="ChEBI" id="CHEBI:18420"/>
    </cofactor>
</comment>
<feature type="binding site" evidence="6">
    <location>
        <begin position="119"/>
        <end position="120"/>
    </location>
    <ligand>
        <name>substrate</name>
    </ligand>
</feature>
<evidence type="ECO:0000256" key="5">
    <source>
        <dbReference type="ARBA" id="ARBA00023239"/>
    </source>
</evidence>
<comment type="caution">
    <text evidence="8">The sequence shown here is derived from an EMBL/GenBank/DDBJ whole genome shotgun (WGS) entry which is preliminary data.</text>
</comment>
<keyword evidence="3 6" id="KW-0479">Metal-binding</keyword>
<dbReference type="SUPFAM" id="SSF51621">
    <property type="entry name" value="Phosphoenolpyruvate/pyruvate domain"/>
    <property type="match status" value="1"/>
</dbReference>
<evidence type="ECO:0000313" key="9">
    <source>
        <dbReference type="Proteomes" id="UP000322915"/>
    </source>
</evidence>
<keyword evidence="5 6" id="KW-0456">Lyase</keyword>
<dbReference type="PANTHER" id="PTHR42905">
    <property type="entry name" value="PHOSPHOENOLPYRUVATE CARBOXYLASE"/>
    <property type="match status" value="1"/>
</dbReference>
<dbReference type="InterPro" id="IPR039556">
    <property type="entry name" value="ICL/PEPM"/>
</dbReference>
<comment type="subunit">
    <text evidence="6">Homotetramer; dimer of dimers.</text>
</comment>
<protein>
    <recommendedName>
        <fullName evidence="6">2-methylisocitrate lyase</fullName>
        <shortName evidence="6">2-MIC</shortName>
        <shortName evidence="6">MICL</shortName>
        <ecNumber evidence="6">4.1.3.30</ecNumber>
    </recommendedName>
    <alternativeName>
        <fullName evidence="6">(2R,3S)-2-methylisocitrate lyase</fullName>
    </alternativeName>
</protein>
<comment type="pathway">
    <text evidence="6 7">Organic acid metabolism; propanoate degradation.</text>
</comment>
<feature type="binding site" evidence="6">
    <location>
        <position position="184"/>
    </location>
    <ligand>
        <name>substrate</name>
    </ligand>
</feature>
<dbReference type="Proteomes" id="UP000322915">
    <property type="component" value="Unassembled WGS sequence"/>
</dbReference>
<dbReference type="GO" id="GO:0046421">
    <property type="term" value="F:methylisocitrate lyase activity"/>
    <property type="evidence" value="ECO:0007669"/>
    <property type="project" value="UniProtKB-EC"/>
</dbReference>
<evidence type="ECO:0000313" key="8">
    <source>
        <dbReference type="EMBL" id="KAA1152895.1"/>
    </source>
</evidence>
<dbReference type="RefSeq" id="WP_149606354.1">
    <property type="nucleotide sequence ID" value="NZ_SEUJ01000074.1"/>
</dbReference>
<sequence>MSAGLKFKHAIANNRPLQVVGTINAYTAMMAEKMGHQAIYLSGAGVANASFGMPDLGMTSLDNVLEDIRRITGASDLPLLVDADTGWGGAFNIARTVKEMTKAGAAGFHIEDQVAQKRCGHRPNKEIVSQGEMVDRIKAAVDAKTDSDFYIMARTDAFQKEGLNAAIDRAAACVEAGADAIFAEAVHDLADYQAFAKAINVPILANITEFGQTPIYTKEQLSDVGVEMVLYPLSAFRAMNKAALNVYSAILNEGSQQSQIENMQTRSELYDFLDYHTYENTLDTLFSSKTDK</sequence>